<feature type="transmembrane region" description="Helical" evidence="2">
    <location>
        <begin position="6"/>
        <end position="30"/>
    </location>
</feature>
<evidence type="ECO:0000313" key="3">
    <source>
        <dbReference type="EMBL" id="MBU3826156.1"/>
    </source>
</evidence>
<comment type="caution">
    <text evidence="3">The sequence shown here is derived from an EMBL/GenBank/DDBJ whole genome shotgun (WGS) entry which is preliminary data.</text>
</comment>
<dbReference type="Pfam" id="PF06295">
    <property type="entry name" value="ZapG-like"/>
    <property type="match status" value="1"/>
</dbReference>
<proteinExistence type="predicted"/>
<dbReference type="EMBL" id="JAHLFG010000018">
    <property type="protein sequence ID" value="MBU3826156.1"/>
    <property type="molecule type" value="Genomic_DNA"/>
</dbReference>
<reference evidence="3" key="1">
    <citation type="journal article" date="2021" name="PeerJ">
        <title>Extensive microbial diversity within the chicken gut microbiome revealed by metagenomics and culture.</title>
        <authorList>
            <person name="Gilroy R."/>
            <person name="Ravi A."/>
            <person name="Getino M."/>
            <person name="Pursley I."/>
            <person name="Horton D.L."/>
            <person name="Alikhan N.F."/>
            <person name="Baker D."/>
            <person name="Gharbi K."/>
            <person name="Hall N."/>
            <person name="Watson M."/>
            <person name="Adriaenssens E.M."/>
            <person name="Foster-Nyarko E."/>
            <person name="Jarju S."/>
            <person name="Secka A."/>
            <person name="Antonio M."/>
            <person name="Oren A."/>
            <person name="Chaudhuri R.R."/>
            <person name="La Ragione R."/>
            <person name="Hildebrand F."/>
            <person name="Pallen M.J."/>
        </authorList>
    </citation>
    <scope>NUCLEOTIDE SEQUENCE</scope>
    <source>
        <strain evidence="3">687</strain>
    </source>
</reference>
<dbReference type="Proteomes" id="UP000824150">
    <property type="component" value="Unassembled WGS sequence"/>
</dbReference>
<feature type="compositionally biased region" description="Polar residues" evidence="1">
    <location>
        <begin position="177"/>
        <end position="191"/>
    </location>
</feature>
<feature type="compositionally biased region" description="Basic and acidic residues" evidence="1">
    <location>
        <begin position="218"/>
        <end position="240"/>
    </location>
</feature>
<evidence type="ECO:0000256" key="2">
    <source>
        <dbReference type="SAM" id="Phobius"/>
    </source>
</evidence>
<evidence type="ECO:0000313" key="4">
    <source>
        <dbReference type="Proteomes" id="UP000824150"/>
    </source>
</evidence>
<dbReference type="InterPro" id="IPR009386">
    <property type="entry name" value="ZapG-like"/>
</dbReference>
<reference evidence="3" key="2">
    <citation type="submission" date="2021-04" db="EMBL/GenBank/DDBJ databases">
        <authorList>
            <person name="Gilroy R."/>
        </authorList>
    </citation>
    <scope>NUCLEOTIDE SEQUENCE</scope>
    <source>
        <strain evidence="3">687</strain>
    </source>
</reference>
<name>A0A9E2KMF6_9GAMM</name>
<feature type="region of interest" description="Disordered" evidence="1">
    <location>
        <begin position="128"/>
        <end position="148"/>
    </location>
</feature>
<sequence>MNLMHIAIAFIVGFIFGGFICYLTAVKLFFKHQLNDELTAARRELANSKRGLNDFYNEADAAFAKLDEAYRKFAQVLSNGAAKLNKTPDMFHLERNEVLDDISDDAINAKTGTAEQAAVLKAFRPLAQNDDDSQDPAKQVIKQAPTSVQAKVATETIIPVKNKENVLQAPKVKQEQAEATSAPASQATENKAATHPTAEAKSKEVSETAVLNQGADDFAEKQLTEPPKDFAEERPAPTKI</sequence>
<keyword evidence="2" id="KW-0472">Membrane</keyword>
<organism evidence="3 4">
    <name type="scientific">Candidatus Anaerobiospirillum merdipullorum</name>
    <dbReference type="NCBI Taxonomy" id="2838450"/>
    <lineage>
        <taxon>Bacteria</taxon>
        <taxon>Pseudomonadati</taxon>
        <taxon>Pseudomonadota</taxon>
        <taxon>Gammaproteobacteria</taxon>
        <taxon>Aeromonadales</taxon>
        <taxon>Succinivibrionaceae</taxon>
        <taxon>Anaerobiospirillum</taxon>
    </lineage>
</organism>
<accession>A0A9E2KMF6</accession>
<keyword evidence="2" id="KW-0812">Transmembrane</keyword>
<keyword evidence="2" id="KW-1133">Transmembrane helix</keyword>
<dbReference type="AlphaFoldDB" id="A0A9E2KMF6"/>
<gene>
    <name evidence="3" type="ORF">IAA31_01485</name>
</gene>
<protein>
    <submittedName>
        <fullName evidence="3">YhcB family protein</fullName>
    </submittedName>
</protein>
<feature type="region of interest" description="Disordered" evidence="1">
    <location>
        <begin position="171"/>
        <end position="240"/>
    </location>
</feature>
<evidence type="ECO:0000256" key="1">
    <source>
        <dbReference type="SAM" id="MobiDB-lite"/>
    </source>
</evidence>